<dbReference type="RefSeq" id="WP_220651177.1">
    <property type="nucleotide sequence ID" value="NZ_CP080647.1"/>
</dbReference>
<evidence type="ECO:0000313" key="2">
    <source>
        <dbReference type="EMBL" id="QYX82642.1"/>
    </source>
</evidence>
<organism evidence="2 3">
    <name type="scientific">Streptomyces akebiae</name>
    <dbReference type="NCBI Taxonomy" id="2865673"/>
    <lineage>
        <taxon>Bacteria</taxon>
        <taxon>Bacillati</taxon>
        <taxon>Actinomycetota</taxon>
        <taxon>Actinomycetes</taxon>
        <taxon>Kitasatosporales</taxon>
        <taxon>Streptomycetaceae</taxon>
        <taxon>Streptomyces</taxon>
    </lineage>
</organism>
<accession>A0ABX8Y3F9</accession>
<dbReference type="EMBL" id="CP080647">
    <property type="protein sequence ID" value="QYX82642.1"/>
    <property type="molecule type" value="Genomic_DNA"/>
</dbReference>
<evidence type="ECO:0000313" key="3">
    <source>
        <dbReference type="Proteomes" id="UP000827138"/>
    </source>
</evidence>
<feature type="region of interest" description="Disordered" evidence="1">
    <location>
        <begin position="1"/>
        <end position="29"/>
    </location>
</feature>
<protein>
    <submittedName>
        <fullName evidence="2">Uncharacterized protein</fullName>
    </submittedName>
</protein>
<sequence>MLGLVDDSGKRAYVSGPAGLPRATPREAAPQPFRYGGAMHGPTGLYQMGARYPINNSDPTGLFSFSDLLDEGLDEGSDAFGVVTG</sequence>
<name>A0ABX8Y3F9_9ACTN</name>
<dbReference type="Proteomes" id="UP000827138">
    <property type="component" value="Chromosome"/>
</dbReference>
<evidence type="ECO:0000256" key="1">
    <source>
        <dbReference type="SAM" id="MobiDB-lite"/>
    </source>
</evidence>
<reference evidence="2 3" key="1">
    <citation type="submission" date="2021-08" db="EMBL/GenBank/DDBJ databases">
        <authorList>
            <person name="Ping M."/>
        </authorList>
    </citation>
    <scope>NUCLEOTIDE SEQUENCE [LARGE SCALE GENOMIC DNA]</scope>
    <source>
        <strain evidence="2 3">MG28</strain>
    </source>
</reference>
<keyword evidence="3" id="KW-1185">Reference proteome</keyword>
<proteinExistence type="predicted"/>
<gene>
    <name evidence="2" type="ORF">K1J60_44295</name>
</gene>